<organism evidence="3 4">
    <name type="scientific">Eshraghiella crossota DSM 2876</name>
    <dbReference type="NCBI Taxonomy" id="511680"/>
    <lineage>
        <taxon>Bacteria</taxon>
        <taxon>Bacillati</taxon>
        <taxon>Bacillota</taxon>
        <taxon>Clostridia</taxon>
        <taxon>Lachnospirales</taxon>
        <taxon>Lachnospiraceae</taxon>
        <taxon>Eshraghiella</taxon>
    </lineage>
</organism>
<evidence type="ECO:0000256" key="2">
    <source>
        <dbReference type="ARBA" id="ARBA00022679"/>
    </source>
</evidence>
<protein>
    <submittedName>
        <fullName evidence="3">RNA methyltransferase, RsmD family</fullName>
        <ecNumber evidence="3">2.1.1.-</ecNumber>
    </submittedName>
</protein>
<dbReference type="GO" id="GO:0008168">
    <property type="term" value="F:methyltransferase activity"/>
    <property type="evidence" value="ECO:0007669"/>
    <property type="project" value="UniProtKB-KW"/>
</dbReference>
<evidence type="ECO:0000313" key="3">
    <source>
        <dbReference type="EMBL" id="EFF69652.1"/>
    </source>
</evidence>
<dbReference type="InterPro" id="IPR029063">
    <property type="entry name" value="SAM-dependent_MTases_sf"/>
</dbReference>
<dbReference type="AlphaFoldDB" id="D4RW35"/>
<proteinExistence type="predicted"/>
<name>D4RW35_9FIRM</name>
<dbReference type="GO" id="GO:0031167">
    <property type="term" value="P:rRNA methylation"/>
    <property type="evidence" value="ECO:0007669"/>
    <property type="project" value="InterPro"/>
</dbReference>
<keyword evidence="1 3" id="KW-0489">Methyltransferase</keyword>
<dbReference type="HOGENOM" id="CLU_075826_0_2_9"/>
<dbReference type="SUPFAM" id="SSF53335">
    <property type="entry name" value="S-adenosyl-L-methionine-dependent methyltransferases"/>
    <property type="match status" value="1"/>
</dbReference>
<keyword evidence="2 3" id="KW-0808">Transferase</keyword>
<dbReference type="RefSeq" id="WP_005600797.1">
    <property type="nucleotide sequence ID" value="NZ_GG663519.1"/>
</dbReference>
<dbReference type="PROSITE" id="PS00092">
    <property type="entry name" value="N6_MTASE"/>
    <property type="match status" value="1"/>
</dbReference>
<dbReference type="GO" id="GO:0003676">
    <property type="term" value="F:nucleic acid binding"/>
    <property type="evidence" value="ECO:0007669"/>
    <property type="project" value="InterPro"/>
</dbReference>
<gene>
    <name evidence="3" type="ORF">BUTYVIB_00165</name>
</gene>
<accession>D4RW35</accession>
<evidence type="ECO:0000313" key="4">
    <source>
        <dbReference type="Proteomes" id="UP000006238"/>
    </source>
</evidence>
<sequence>MRVIAGTRRSMPLKAPVGMDTRPTQDRTKETLFNVLQNEIPGAEFLDLFAGSGAISIEALSRGASHATLVENNKNAVSCIKDNLIFTKFSDEATLMETDVMAALYKLGGHKEFDIVFMDPPYNLEIEAQVLKTMNNMASVTEYTTVIIEASLKRDLSFVEECGFRIVKVKQYKTNQHIFLTKK</sequence>
<dbReference type="InterPro" id="IPR002052">
    <property type="entry name" value="DNA_methylase_N6_adenine_CS"/>
</dbReference>
<dbReference type="Pfam" id="PF03602">
    <property type="entry name" value="Cons_hypoth95"/>
    <property type="match status" value="1"/>
</dbReference>
<dbReference type="GeneID" id="98918531"/>
<dbReference type="PIRSF" id="PIRSF004553">
    <property type="entry name" value="CHP00095"/>
    <property type="match status" value="1"/>
</dbReference>
<evidence type="ECO:0000256" key="1">
    <source>
        <dbReference type="ARBA" id="ARBA00022603"/>
    </source>
</evidence>
<dbReference type="STRING" id="45851.BHV86_06595"/>
<keyword evidence="4" id="KW-1185">Reference proteome</keyword>
<comment type="caution">
    <text evidence="3">The sequence shown here is derived from an EMBL/GenBank/DDBJ whole genome shotgun (WGS) entry which is preliminary data.</text>
</comment>
<dbReference type="PANTHER" id="PTHR43542:SF1">
    <property type="entry name" value="METHYLTRANSFERASE"/>
    <property type="match status" value="1"/>
</dbReference>
<dbReference type="EC" id="2.1.1.-" evidence="3"/>
<dbReference type="EMBL" id="ABWN01000017">
    <property type="protein sequence ID" value="EFF69652.1"/>
    <property type="molecule type" value="Genomic_DNA"/>
</dbReference>
<dbReference type="CDD" id="cd02440">
    <property type="entry name" value="AdoMet_MTases"/>
    <property type="match status" value="1"/>
</dbReference>
<dbReference type="Proteomes" id="UP000006238">
    <property type="component" value="Unassembled WGS sequence"/>
</dbReference>
<reference evidence="3 4" key="1">
    <citation type="submission" date="2010-02" db="EMBL/GenBank/DDBJ databases">
        <authorList>
            <person name="Weinstock G."/>
            <person name="Sodergren E."/>
            <person name="Clifton S."/>
            <person name="Fulton L."/>
            <person name="Fulton B."/>
            <person name="Courtney L."/>
            <person name="Fronick C."/>
            <person name="Harrison M."/>
            <person name="Strong C."/>
            <person name="Farmer C."/>
            <person name="Delahaunty K."/>
            <person name="Markovic C."/>
            <person name="Hall O."/>
            <person name="Minx P."/>
            <person name="Tomlinson C."/>
            <person name="Mitreva M."/>
            <person name="Nelson J."/>
            <person name="Hou S."/>
            <person name="Wollam A."/>
            <person name="Pepin K.H."/>
            <person name="Johnson M."/>
            <person name="Bhonagiri V."/>
            <person name="Zhang X."/>
            <person name="Suruliraj S."/>
            <person name="Warren W."/>
            <person name="Chinwalla A."/>
            <person name="Mardis E.R."/>
            <person name="Wilson R.K."/>
        </authorList>
    </citation>
    <scope>NUCLEOTIDE SEQUENCE [LARGE SCALE GENOMIC DNA]</scope>
    <source>
        <strain evidence="3 4">DSM 2876</strain>
    </source>
</reference>
<dbReference type="PANTHER" id="PTHR43542">
    <property type="entry name" value="METHYLTRANSFERASE"/>
    <property type="match status" value="1"/>
</dbReference>
<dbReference type="InterPro" id="IPR004398">
    <property type="entry name" value="RNA_MeTrfase_RsmD"/>
</dbReference>
<dbReference type="NCBIfam" id="TIGR00095">
    <property type="entry name" value="16S rRNA (guanine(966)-N(2))-methyltransferase RsmD"/>
    <property type="match status" value="1"/>
</dbReference>
<dbReference type="Gene3D" id="3.40.50.150">
    <property type="entry name" value="Vaccinia Virus protein VP39"/>
    <property type="match status" value="1"/>
</dbReference>
<dbReference type="eggNOG" id="COG0742">
    <property type="taxonomic scope" value="Bacteria"/>
</dbReference>